<reference evidence="1 2" key="1">
    <citation type="submission" date="2020-01" db="EMBL/GenBank/DDBJ databases">
        <title>Spongiivirga citrea KCTC 32990T.</title>
        <authorList>
            <person name="Wang G."/>
        </authorList>
    </citation>
    <scope>NUCLEOTIDE SEQUENCE [LARGE SCALE GENOMIC DNA]</scope>
    <source>
        <strain evidence="1 2">KCTC 32990</strain>
    </source>
</reference>
<name>A0A6M0CRN5_9FLAO</name>
<dbReference type="NCBIfam" id="NF033487">
    <property type="entry name" value="Lacal_2735_fam"/>
    <property type="match status" value="1"/>
</dbReference>
<proteinExistence type="predicted"/>
<dbReference type="EMBL" id="JAABOQ010000007">
    <property type="protein sequence ID" value="NER18744.1"/>
    <property type="molecule type" value="Genomic_DNA"/>
</dbReference>
<dbReference type="AlphaFoldDB" id="A0A6M0CRN5"/>
<accession>A0A6M0CRN5</accession>
<dbReference type="RefSeq" id="WP_164033430.1">
    <property type="nucleotide sequence ID" value="NZ_JAABOQ010000007.1"/>
</dbReference>
<protein>
    <submittedName>
        <fullName evidence="1">Lacal_2735 family protein</fullName>
    </submittedName>
</protein>
<evidence type="ECO:0000313" key="2">
    <source>
        <dbReference type="Proteomes" id="UP000474296"/>
    </source>
</evidence>
<comment type="caution">
    <text evidence="1">The sequence shown here is derived from an EMBL/GenBank/DDBJ whole genome shotgun (WGS) entry which is preliminary data.</text>
</comment>
<dbReference type="Proteomes" id="UP000474296">
    <property type="component" value="Unassembled WGS sequence"/>
</dbReference>
<organism evidence="1 2">
    <name type="scientific">Spongiivirga citrea</name>
    <dbReference type="NCBI Taxonomy" id="1481457"/>
    <lineage>
        <taxon>Bacteria</taxon>
        <taxon>Pseudomonadati</taxon>
        <taxon>Bacteroidota</taxon>
        <taxon>Flavobacteriia</taxon>
        <taxon>Flavobacteriales</taxon>
        <taxon>Flavobacteriaceae</taxon>
        <taxon>Spongiivirga</taxon>
    </lineage>
</organism>
<gene>
    <name evidence="1" type="ORF">GWK10_16110</name>
</gene>
<sequence length="55" mass="6515">MTLDKNKARRKERLLKRYKALMKEAIAFSRINRDMSTQKSQNAYRILDDIEKLGG</sequence>
<dbReference type="InterPro" id="IPR045493">
    <property type="entry name" value="DUF6435"/>
</dbReference>
<keyword evidence="2" id="KW-1185">Reference proteome</keyword>
<evidence type="ECO:0000313" key="1">
    <source>
        <dbReference type="EMBL" id="NER18744.1"/>
    </source>
</evidence>